<name>A0ACC8XHD0_9FIRM</name>
<sequence length="78" mass="8840">MILDRVKDIISEQLNISKTELSADTSFIDDLNADSLDVFQIIIALEEEFSIEVDNKDVEKITTIEDIAILIKKVKNLC</sequence>
<accession>A0ACC8XHD0</accession>
<gene>
    <name evidence="1" type="ORF">AN640_06870</name>
</gene>
<organism evidence="1 2">
    <name type="scientific">Candidatus Epulonipiscium fishelsonii</name>
    <dbReference type="NCBI Taxonomy" id="77094"/>
    <lineage>
        <taxon>Bacteria</taxon>
        <taxon>Bacillati</taxon>
        <taxon>Bacillota</taxon>
        <taxon>Clostridia</taxon>
        <taxon>Lachnospirales</taxon>
        <taxon>Lachnospiraceae</taxon>
        <taxon>Candidatus Epulonipiscium</taxon>
    </lineage>
</organism>
<protein>
    <submittedName>
        <fullName evidence="1">Acyl carrier protein</fullName>
    </submittedName>
</protein>
<comment type="caution">
    <text evidence="1">The sequence shown here is derived from an EMBL/GenBank/DDBJ whole genome shotgun (WGS) entry which is preliminary data.</text>
</comment>
<reference evidence="1" key="1">
    <citation type="submission" date="2016-08" db="EMBL/GenBank/DDBJ databases">
        <authorList>
            <person name="Ngugi D.K."/>
            <person name="Miyake S."/>
            <person name="Stingl U."/>
        </authorList>
    </citation>
    <scope>NUCLEOTIDE SEQUENCE</scope>
    <source>
        <strain evidence="1">SCG-D08WGA-EpuloA1</strain>
    </source>
</reference>
<dbReference type="Proteomes" id="UP000188637">
    <property type="component" value="Unassembled WGS sequence"/>
</dbReference>
<evidence type="ECO:0000313" key="2">
    <source>
        <dbReference type="Proteomes" id="UP000188637"/>
    </source>
</evidence>
<keyword evidence="2" id="KW-1185">Reference proteome</keyword>
<evidence type="ECO:0000313" key="1">
    <source>
        <dbReference type="EMBL" id="ONI43050.1"/>
    </source>
</evidence>
<proteinExistence type="predicted"/>
<dbReference type="EMBL" id="LJHD01000169">
    <property type="protein sequence ID" value="ONI43050.1"/>
    <property type="molecule type" value="Genomic_DNA"/>
</dbReference>